<evidence type="ECO:0000259" key="6">
    <source>
        <dbReference type="Pfam" id="PF08100"/>
    </source>
</evidence>
<keyword evidence="3" id="KW-0949">S-adenosyl-L-methionine</keyword>
<sequence>MPGLGRKRRVPVPRSPAAPGGQRQRADRGEDRVNEIASPRDVLTVLANADRIARAIHVLAGLNIADLLTGGPKTVAELASAAGADAPSLYRVLRCAACVGVFTEVRTETFALSPLAEGLRTDVTDSARDAVVMDGSEFFYRALGALDHTVRTGKTAFDHVFGMPIWPYLESNADSTGILDDAMEAINRRLGKRYLDRIDFGRFSRVADIGGGKGIFLSLLLERYPSCAGVLFERQAMVDPATSTIAANGLADRVTVVGGDFLTGPLPPGCDAYVLNMVLHDWYDEDAARILRQVRAAMGDTGGVLFLLEQVVAGLDTWDRAKLLDIDMLTVWGGRERARHEWDRLLSSAGFALANEPVAGEWTVLECVPR</sequence>
<feature type="domain" description="O-methyltransferase C-terminal" evidence="5">
    <location>
        <begin position="146"/>
        <end position="352"/>
    </location>
</feature>
<dbReference type="Gene3D" id="3.40.50.150">
    <property type="entry name" value="Vaccinia Virus protein VP39"/>
    <property type="match status" value="1"/>
</dbReference>
<dbReference type="InterPro" id="IPR036390">
    <property type="entry name" value="WH_DNA-bd_sf"/>
</dbReference>
<dbReference type="CDD" id="cd02440">
    <property type="entry name" value="AdoMet_MTases"/>
    <property type="match status" value="1"/>
</dbReference>
<accession>A0A5N0VLU1</accession>
<dbReference type="PANTHER" id="PTHR43712:SF2">
    <property type="entry name" value="O-METHYLTRANSFERASE CICE"/>
    <property type="match status" value="1"/>
</dbReference>
<dbReference type="Pfam" id="PF08100">
    <property type="entry name" value="Dimerisation"/>
    <property type="match status" value="1"/>
</dbReference>
<proteinExistence type="predicted"/>
<keyword evidence="2" id="KW-0808">Transferase</keyword>
<dbReference type="GO" id="GO:0008171">
    <property type="term" value="F:O-methyltransferase activity"/>
    <property type="evidence" value="ECO:0007669"/>
    <property type="project" value="InterPro"/>
</dbReference>
<dbReference type="InterPro" id="IPR016461">
    <property type="entry name" value="COMT-like"/>
</dbReference>
<keyword evidence="8" id="KW-1185">Reference proteome</keyword>
<dbReference type="OrthoDB" id="3804952at2"/>
<dbReference type="InterPro" id="IPR029063">
    <property type="entry name" value="SAM-dependent_MTases_sf"/>
</dbReference>
<dbReference type="Gene3D" id="1.10.10.10">
    <property type="entry name" value="Winged helix-like DNA-binding domain superfamily/Winged helix DNA-binding domain"/>
    <property type="match status" value="1"/>
</dbReference>
<dbReference type="GO" id="GO:0032259">
    <property type="term" value="P:methylation"/>
    <property type="evidence" value="ECO:0007669"/>
    <property type="project" value="UniProtKB-KW"/>
</dbReference>
<dbReference type="SUPFAM" id="SSF46785">
    <property type="entry name" value="Winged helix' DNA-binding domain"/>
    <property type="match status" value="1"/>
</dbReference>
<evidence type="ECO:0000256" key="2">
    <source>
        <dbReference type="ARBA" id="ARBA00022679"/>
    </source>
</evidence>
<evidence type="ECO:0000256" key="1">
    <source>
        <dbReference type="ARBA" id="ARBA00022603"/>
    </source>
</evidence>
<evidence type="ECO:0000313" key="8">
    <source>
        <dbReference type="Proteomes" id="UP000319769"/>
    </source>
</evidence>
<keyword evidence="1" id="KW-0489">Methyltransferase</keyword>
<dbReference type="Proteomes" id="UP000319769">
    <property type="component" value="Unassembled WGS sequence"/>
</dbReference>
<reference evidence="7" key="1">
    <citation type="submission" date="2019-09" db="EMBL/GenBank/DDBJ databases">
        <authorList>
            <person name="Teo W.F.A."/>
            <person name="Duangmal K."/>
        </authorList>
    </citation>
    <scope>NUCLEOTIDE SEQUENCE [LARGE SCALE GENOMIC DNA]</scope>
    <source>
        <strain evidence="7">K81G1</strain>
    </source>
</reference>
<dbReference type="InterPro" id="IPR036388">
    <property type="entry name" value="WH-like_DNA-bd_sf"/>
</dbReference>
<feature type="compositionally biased region" description="Basic residues" evidence="4">
    <location>
        <begin position="1"/>
        <end position="11"/>
    </location>
</feature>
<dbReference type="PANTHER" id="PTHR43712">
    <property type="entry name" value="PUTATIVE (AFU_ORTHOLOGUE AFUA_4G14580)-RELATED"/>
    <property type="match status" value="1"/>
</dbReference>
<protein>
    <submittedName>
        <fullName evidence="7">O-methyltransferase</fullName>
    </submittedName>
</protein>
<dbReference type="GO" id="GO:0046983">
    <property type="term" value="F:protein dimerization activity"/>
    <property type="evidence" value="ECO:0007669"/>
    <property type="project" value="InterPro"/>
</dbReference>
<dbReference type="PROSITE" id="PS51683">
    <property type="entry name" value="SAM_OMT_II"/>
    <property type="match status" value="1"/>
</dbReference>
<evidence type="ECO:0000256" key="4">
    <source>
        <dbReference type="SAM" id="MobiDB-lite"/>
    </source>
</evidence>
<dbReference type="AlphaFoldDB" id="A0A5N0VLU1"/>
<dbReference type="InterPro" id="IPR001077">
    <property type="entry name" value="COMT_C"/>
</dbReference>
<evidence type="ECO:0000256" key="3">
    <source>
        <dbReference type="ARBA" id="ARBA00022691"/>
    </source>
</evidence>
<dbReference type="Gene3D" id="1.10.287.1350">
    <property type="match status" value="1"/>
</dbReference>
<evidence type="ECO:0000259" key="5">
    <source>
        <dbReference type="Pfam" id="PF00891"/>
    </source>
</evidence>
<evidence type="ECO:0000313" key="7">
    <source>
        <dbReference type="EMBL" id="KAA9166503.1"/>
    </source>
</evidence>
<organism evidence="7 8">
    <name type="scientific">Amycolatopsis acidicola</name>
    <dbReference type="NCBI Taxonomy" id="2596893"/>
    <lineage>
        <taxon>Bacteria</taxon>
        <taxon>Bacillati</taxon>
        <taxon>Actinomycetota</taxon>
        <taxon>Actinomycetes</taxon>
        <taxon>Pseudonocardiales</taxon>
        <taxon>Pseudonocardiaceae</taxon>
        <taxon>Amycolatopsis</taxon>
    </lineage>
</organism>
<feature type="domain" description="O-methyltransferase dimerisation" evidence="6">
    <location>
        <begin position="51"/>
        <end position="117"/>
    </location>
</feature>
<feature type="region of interest" description="Disordered" evidence="4">
    <location>
        <begin position="1"/>
        <end position="34"/>
    </location>
</feature>
<gene>
    <name evidence="7" type="ORF">FPZ12_002805</name>
</gene>
<dbReference type="SUPFAM" id="SSF53335">
    <property type="entry name" value="S-adenosyl-L-methionine-dependent methyltransferases"/>
    <property type="match status" value="1"/>
</dbReference>
<feature type="compositionally biased region" description="Basic and acidic residues" evidence="4">
    <location>
        <begin position="24"/>
        <end position="34"/>
    </location>
</feature>
<name>A0A5N0VLU1_9PSEU</name>
<dbReference type="Pfam" id="PF00891">
    <property type="entry name" value="Methyltransf_2"/>
    <property type="match status" value="1"/>
</dbReference>
<comment type="caution">
    <text evidence="7">The sequence shown here is derived from an EMBL/GenBank/DDBJ whole genome shotgun (WGS) entry which is preliminary data.</text>
</comment>
<dbReference type="InterPro" id="IPR012967">
    <property type="entry name" value="COMT_dimerisation"/>
</dbReference>
<dbReference type="EMBL" id="VMNW02000002">
    <property type="protein sequence ID" value="KAA9166503.1"/>
    <property type="molecule type" value="Genomic_DNA"/>
</dbReference>